<protein>
    <submittedName>
        <fullName evidence="3">Uncharacterized protein</fullName>
    </submittedName>
</protein>
<feature type="compositionally biased region" description="Basic and acidic residues" evidence="1">
    <location>
        <begin position="62"/>
        <end position="76"/>
    </location>
</feature>
<feature type="compositionally biased region" description="Acidic residues" evidence="1">
    <location>
        <begin position="39"/>
        <end position="54"/>
    </location>
</feature>
<feature type="compositionally biased region" description="Basic and acidic residues" evidence="1">
    <location>
        <begin position="121"/>
        <end position="135"/>
    </location>
</feature>
<gene>
    <name evidence="3" type="ORF">O3P69_008216</name>
</gene>
<keyword evidence="2" id="KW-0812">Transmembrane</keyword>
<keyword evidence="4" id="KW-1185">Reference proteome</keyword>
<accession>A0AAW0T0V4</accession>
<keyword evidence="2" id="KW-1133">Transmembrane helix</keyword>
<comment type="caution">
    <text evidence="3">The sequence shown here is derived from an EMBL/GenBank/DDBJ whole genome shotgun (WGS) entry which is preliminary data.</text>
</comment>
<proteinExistence type="predicted"/>
<reference evidence="3 4" key="1">
    <citation type="submission" date="2023-03" db="EMBL/GenBank/DDBJ databases">
        <title>High-quality genome of Scylla paramamosain provides insights in environmental adaptation.</title>
        <authorList>
            <person name="Zhang L."/>
        </authorList>
    </citation>
    <scope>NUCLEOTIDE SEQUENCE [LARGE SCALE GENOMIC DNA]</scope>
    <source>
        <strain evidence="3">LZ_2023a</strain>
        <tissue evidence="3">Muscle</tissue>
    </source>
</reference>
<evidence type="ECO:0000256" key="2">
    <source>
        <dbReference type="SAM" id="Phobius"/>
    </source>
</evidence>
<evidence type="ECO:0000313" key="3">
    <source>
        <dbReference type="EMBL" id="KAK8381193.1"/>
    </source>
</evidence>
<evidence type="ECO:0000313" key="4">
    <source>
        <dbReference type="Proteomes" id="UP001487740"/>
    </source>
</evidence>
<evidence type="ECO:0000256" key="1">
    <source>
        <dbReference type="SAM" id="MobiDB-lite"/>
    </source>
</evidence>
<feature type="compositionally biased region" description="Basic and acidic residues" evidence="1">
    <location>
        <begin position="1"/>
        <end position="11"/>
    </location>
</feature>
<name>A0AAW0T0V4_SCYPA</name>
<dbReference type="Proteomes" id="UP001487740">
    <property type="component" value="Unassembled WGS sequence"/>
</dbReference>
<feature type="region of interest" description="Disordered" evidence="1">
    <location>
        <begin position="1"/>
        <end position="135"/>
    </location>
</feature>
<organism evidence="3 4">
    <name type="scientific">Scylla paramamosain</name>
    <name type="common">Mud crab</name>
    <dbReference type="NCBI Taxonomy" id="85552"/>
    <lineage>
        <taxon>Eukaryota</taxon>
        <taxon>Metazoa</taxon>
        <taxon>Ecdysozoa</taxon>
        <taxon>Arthropoda</taxon>
        <taxon>Crustacea</taxon>
        <taxon>Multicrustacea</taxon>
        <taxon>Malacostraca</taxon>
        <taxon>Eumalacostraca</taxon>
        <taxon>Eucarida</taxon>
        <taxon>Decapoda</taxon>
        <taxon>Pleocyemata</taxon>
        <taxon>Brachyura</taxon>
        <taxon>Eubrachyura</taxon>
        <taxon>Portunoidea</taxon>
        <taxon>Portunidae</taxon>
        <taxon>Portuninae</taxon>
        <taxon>Scylla</taxon>
    </lineage>
</organism>
<feature type="transmembrane region" description="Helical" evidence="2">
    <location>
        <begin position="143"/>
        <end position="163"/>
    </location>
</feature>
<feature type="compositionally biased region" description="Acidic residues" evidence="1">
    <location>
        <begin position="77"/>
        <end position="92"/>
    </location>
</feature>
<feature type="compositionally biased region" description="Basic and acidic residues" evidence="1">
    <location>
        <begin position="29"/>
        <end position="38"/>
    </location>
</feature>
<dbReference type="EMBL" id="JARAKH010000041">
    <property type="protein sequence ID" value="KAK8381193.1"/>
    <property type="molecule type" value="Genomic_DNA"/>
</dbReference>
<keyword evidence="2" id="KW-0472">Membrane</keyword>
<feature type="compositionally biased region" description="Acidic residues" evidence="1">
    <location>
        <begin position="100"/>
        <end position="109"/>
    </location>
</feature>
<dbReference type="AlphaFoldDB" id="A0AAW0T0V4"/>
<sequence length="178" mass="20266">MLLHRAREPHQLNDLTGAVEAAWLESGDGGEREIGREEGYDEEEQEEEEEEEEQQLGFYVAENEKEEGGRRGQRDEKEEEDDGDNEDEEEKNEAEKAEQEQEEEEEEEETRMTTLINSESRSLETDRAPNMDQLDDRGSKSQYVAISLLFCVALSAAVTPAGSPLLQELLAVLLDEMK</sequence>